<dbReference type="AlphaFoldDB" id="A0ABD1VR06"/>
<keyword evidence="2" id="KW-1185">Reference proteome</keyword>
<name>A0ABD1VR06_9LAMI</name>
<keyword evidence="1" id="KW-0548">Nucleotidyltransferase</keyword>
<organism evidence="1 2">
    <name type="scientific">Abeliophyllum distichum</name>
    <dbReference type="NCBI Taxonomy" id="126358"/>
    <lineage>
        <taxon>Eukaryota</taxon>
        <taxon>Viridiplantae</taxon>
        <taxon>Streptophyta</taxon>
        <taxon>Embryophyta</taxon>
        <taxon>Tracheophyta</taxon>
        <taxon>Spermatophyta</taxon>
        <taxon>Magnoliopsida</taxon>
        <taxon>eudicotyledons</taxon>
        <taxon>Gunneridae</taxon>
        <taxon>Pentapetalae</taxon>
        <taxon>asterids</taxon>
        <taxon>lamiids</taxon>
        <taxon>Lamiales</taxon>
        <taxon>Oleaceae</taxon>
        <taxon>Forsythieae</taxon>
        <taxon>Abeliophyllum</taxon>
    </lineage>
</organism>
<gene>
    <name evidence="1" type="ORF">Adt_00006</name>
</gene>
<keyword evidence="1" id="KW-0695">RNA-directed DNA polymerase</keyword>
<proteinExistence type="predicted"/>
<dbReference type="EMBL" id="JBFOLK010000001">
    <property type="protein sequence ID" value="KAL2539028.1"/>
    <property type="molecule type" value="Genomic_DNA"/>
</dbReference>
<sequence length="158" mass="18305">MAYRHGGDALISHLCFADDMIIFANGQKQSIRRVLHCIEHYERASGQLVNRDKSGIILPRWAPAQQIHRLENLTGFRHQQQPFTYQEVPLFKGPRKIFLYDDLVQKVRSKDIGLGFEITFTWRADYSDSFCFIFSSSLPTSDFEASQGCLEEAREHFC</sequence>
<protein>
    <submittedName>
        <fullName evidence="1">Reverse transcriptase domain-containing protein</fullName>
    </submittedName>
</protein>
<accession>A0ABD1VR06</accession>
<evidence type="ECO:0000313" key="1">
    <source>
        <dbReference type="EMBL" id="KAL2539028.1"/>
    </source>
</evidence>
<keyword evidence="1" id="KW-0808">Transferase</keyword>
<comment type="caution">
    <text evidence="1">The sequence shown here is derived from an EMBL/GenBank/DDBJ whole genome shotgun (WGS) entry which is preliminary data.</text>
</comment>
<evidence type="ECO:0000313" key="2">
    <source>
        <dbReference type="Proteomes" id="UP001604336"/>
    </source>
</evidence>
<reference evidence="2" key="1">
    <citation type="submission" date="2024-07" db="EMBL/GenBank/DDBJ databases">
        <title>Two chromosome-level genome assemblies of Korean endemic species Abeliophyllum distichum and Forsythia ovata (Oleaceae).</title>
        <authorList>
            <person name="Jang H."/>
        </authorList>
    </citation>
    <scope>NUCLEOTIDE SEQUENCE [LARGE SCALE GENOMIC DNA]</scope>
</reference>
<dbReference type="Proteomes" id="UP001604336">
    <property type="component" value="Unassembled WGS sequence"/>
</dbReference>
<dbReference type="GO" id="GO:0003964">
    <property type="term" value="F:RNA-directed DNA polymerase activity"/>
    <property type="evidence" value="ECO:0007669"/>
    <property type="project" value="UniProtKB-KW"/>
</dbReference>